<dbReference type="Pfam" id="PF01478">
    <property type="entry name" value="Peptidase_A24"/>
    <property type="match status" value="1"/>
</dbReference>
<feature type="transmembrane region" description="Helical" evidence="2">
    <location>
        <begin position="87"/>
        <end position="111"/>
    </location>
</feature>
<organism evidence="4 5">
    <name type="scientific">Paenibacillus bovis</name>
    <dbReference type="NCBI Taxonomy" id="1616788"/>
    <lineage>
        <taxon>Bacteria</taxon>
        <taxon>Bacillati</taxon>
        <taxon>Bacillota</taxon>
        <taxon>Bacilli</taxon>
        <taxon>Bacillales</taxon>
        <taxon>Paenibacillaceae</taxon>
        <taxon>Paenibacillus</taxon>
    </lineage>
</organism>
<evidence type="ECO:0000313" key="4">
    <source>
        <dbReference type="EMBL" id="ANF98717.1"/>
    </source>
</evidence>
<name>A0A172ZN18_9BACL</name>
<keyword evidence="2" id="KW-0812">Transmembrane</keyword>
<accession>A0A172ZN18</accession>
<dbReference type="GO" id="GO:0006465">
    <property type="term" value="P:signal peptide processing"/>
    <property type="evidence" value="ECO:0007669"/>
    <property type="project" value="TreeGrafter"/>
</dbReference>
<dbReference type="STRING" id="1616788.AR543_08575"/>
<feature type="domain" description="Prepilin type IV endopeptidase peptidase" evidence="3">
    <location>
        <begin position="7"/>
        <end position="106"/>
    </location>
</feature>
<dbReference type="InterPro" id="IPR050882">
    <property type="entry name" value="Prepilin_peptidase/N-MTase"/>
</dbReference>
<comment type="similarity">
    <text evidence="1">Belongs to the peptidase A24 family.</text>
</comment>
<dbReference type="GO" id="GO:0004190">
    <property type="term" value="F:aspartic-type endopeptidase activity"/>
    <property type="evidence" value="ECO:0007669"/>
    <property type="project" value="InterPro"/>
</dbReference>
<gene>
    <name evidence="4" type="ORF">AR543_08575</name>
</gene>
<dbReference type="PANTHER" id="PTHR30487:SF0">
    <property type="entry name" value="PREPILIN LEADER PEPTIDASE_N-METHYLTRANSFERASE-RELATED"/>
    <property type="match status" value="1"/>
</dbReference>
<dbReference type="AlphaFoldDB" id="A0A172ZN18"/>
<sequence length="166" mass="18871">MFIGGGIFVLWAFWTDIRARKIPNFLNILFMISGLAYHLASERWEGLLFAGKGFALGFGIMLLLYAFRAVGAGDVKLFGGIGAWFGIGMTAQILMYSIVFAGVIGLVIMLWRRETIVRMRRVLWKVTGALLWKQPLRATPEEQKQYLTFPFMAAVLPSVIFCYWYI</sequence>
<dbReference type="PANTHER" id="PTHR30487">
    <property type="entry name" value="TYPE 4 PREPILIN-LIKE PROTEINS LEADER PEPTIDE-PROCESSING ENZYME"/>
    <property type="match status" value="1"/>
</dbReference>
<evidence type="ECO:0000313" key="5">
    <source>
        <dbReference type="Proteomes" id="UP000078148"/>
    </source>
</evidence>
<evidence type="ECO:0000256" key="2">
    <source>
        <dbReference type="SAM" id="Phobius"/>
    </source>
</evidence>
<keyword evidence="2" id="KW-0472">Membrane</keyword>
<feature type="transmembrane region" description="Helical" evidence="2">
    <location>
        <begin position="146"/>
        <end position="165"/>
    </location>
</feature>
<reference evidence="4 5" key="2">
    <citation type="journal article" date="2016" name="Int. J. Syst. Evol. Microbiol.">
        <title>Paenibacillus bovis sp. nov., isolated from raw yak (Bos grunniens) milk.</title>
        <authorList>
            <person name="Gao C."/>
            <person name="Han J."/>
            <person name="Liu Z."/>
            <person name="Xu X."/>
            <person name="Hang F."/>
            <person name="Wu Z."/>
        </authorList>
    </citation>
    <scope>NUCLEOTIDE SEQUENCE [LARGE SCALE GENOMIC DNA]</scope>
    <source>
        <strain evidence="4 5">BD3526</strain>
    </source>
</reference>
<dbReference type="Gene3D" id="1.20.120.1220">
    <property type="match status" value="1"/>
</dbReference>
<proteinExistence type="inferred from homology"/>
<dbReference type="InterPro" id="IPR000045">
    <property type="entry name" value="Prepilin_IV_endopep_pep"/>
</dbReference>
<evidence type="ECO:0000256" key="1">
    <source>
        <dbReference type="ARBA" id="ARBA00005801"/>
    </source>
</evidence>
<dbReference type="GO" id="GO:0005886">
    <property type="term" value="C:plasma membrane"/>
    <property type="evidence" value="ECO:0007669"/>
    <property type="project" value="TreeGrafter"/>
</dbReference>
<feature type="transmembrane region" description="Helical" evidence="2">
    <location>
        <begin position="22"/>
        <end position="40"/>
    </location>
</feature>
<evidence type="ECO:0000259" key="3">
    <source>
        <dbReference type="Pfam" id="PF01478"/>
    </source>
</evidence>
<dbReference type="KEGG" id="pbv:AR543_08575"/>
<dbReference type="Proteomes" id="UP000078148">
    <property type="component" value="Chromosome"/>
</dbReference>
<keyword evidence="5" id="KW-1185">Reference proteome</keyword>
<dbReference type="EMBL" id="CP013023">
    <property type="protein sequence ID" value="ANF98717.1"/>
    <property type="molecule type" value="Genomic_DNA"/>
</dbReference>
<feature type="transmembrane region" description="Helical" evidence="2">
    <location>
        <begin position="47"/>
        <end position="67"/>
    </location>
</feature>
<protein>
    <submittedName>
        <fullName evidence="4">Peptidase A24</fullName>
    </submittedName>
</protein>
<keyword evidence="2" id="KW-1133">Transmembrane helix</keyword>
<reference evidence="5" key="1">
    <citation type="submission" date="2015-10" db="EMBL/GenBank/DDBJ databases">
        <title>Genome of Paenibacillus bovis sp. nov.</title>
        <authorList>
            <person name="Wu Z."/>
            <person name="Gao C."/>
            <person name="Liu Z."/>
            <person name="Zheng H."/>
        </authorList>
    </citation>
    <scope>NUCLEOTIDE SEQUENCE [LARGE SCALE GENOMIC DNA]</scope>
    <source>
        <strain evidence="5">BD3526</strain>
    </source>
</reference>